<keyword evidence="2" id="KW-0472">Membrane</keyword>
<evidence type="ECO:0000256" key="5">
    <source>
        <dbReference type="ARBA" id="ARBA00023319"/>
    </source>
</evidence>
<dbReference type="InterPro" id="IPR051275">
    <property type="entry name" value="Cell_adhesion_signaling"/>
</dbReference>
<evidence type="ECO:0000256" key="3">
    <source>
        <dbReference type="ARBA" id="ARBA00023157"/>
    </source>
</evidence>
<dbReference type="InterPro" id="IPR036179">
    <property type="entry name" value="Ig-like_dom_sf"/>
</dbReference>
<dbReference type="GO" id="GO:0098609">
    <property type="term" value="P:cell-cell adhesion"/>
    <property type="evidence" value="ECO:0007669"/>
    <property type="project" value="TreeGrafter"/>
</dbReference>
<dbReference type="Proteomes" id="UP000507470">
    <property type="component" value="Unassembled WGS sequence"/>
</dbReference>
<dbReference type="PANTHER" id="PTHR11640:SF31">
    <property type="entry name" value="IRREGULAR CHIASM C-ROUGHEST PROTEIN-RELATED"/>
    <property type="match status" value="1"/>
</dbReference>
<name>A0A6J8BHW0_MYTCO</name>
<dbReference type="OrthoDB" id="6161934at2759"/>
<feature type="domain" description="Ig-like" evidence="6">
    <location>
        <begin position="411"/>
        <end position="497"/>
    </location>
</feature>
<protein>
    <recommendedName>
        <fullName evidence="6">Ig-like domain-containing protein</fullName>
    </recommendedName>
</protein>
<organism evidence="7 8">
    <name type="scientific">Mytilus coruscus</name>
    <name type="common">Sea mussel</name>
    <dbReference type="NCBI Taxonomy" id="42192"/>
    <lineage>
        <taxon>Eukaryota</taxon>
        <taxon>Metazoa</taxon>
        <taxon>Spiralia</taxon>
        <taxon>Lophotrochozoa</taxon>
        <taxon>Mollusca</taxon>
        <taxon>Bivalvia</taxon>
        <taxon>Autobranchia</taxon>
        <taxon>Pteriomorphia</taxon>
        <taxon>Mytilida</taxon>
        <taxon>Mytiloidea</taxon>
        <taxon>Mytilidae</taxon>
        <taxon>Mytilinae</taxon>
        <taxon>Mytilus</taxon>
    </lineage>
</organism>
<dbReference type="GO" id="GO:0050839">
    <property type="term" value="F:cell adhesion molecule binding"/>
    <property type="evidence" value="ECO:0007669"/>
    <property type="project" value="TreeGrafter"/>
</dbReference>
<evidence type="ECO:0000259" key="6">
    <source>
        <dbReference type="PROSITE" id="PS50835"/>
    </source>
</evidence>
<dbReference type="SUPFAM" id="SSF48726">
    <property type="entry name" value="Immunoglobulin"/>
    <property type="match status" value="4"/>
</dbReference>
<dbReference type="InterPro" id="IPR003599">
    <property type="entry name" value="Ig_sub"/>
</dbReference>
<feature type="domain" description="Ig-like" evidence="6">
    <location>
        <begin position="226"/>
        <end position="311"/>
    </location>
</feature>
<dbReference type="CDD" id="cd00096">
    <property type="entry name" value="Ig"/>
    <property type="match status" value="1"/>
</dbReference>
<evidence type="ECO:0000256" key="1">
    <source>
        <dbReference type="ARBA" id="ARBA00004479"/>
    </source>
</evidence>
<comment type="subcellular location">
    <subcellularLocation>
        <location evidence="1">Membrane</location>
        <topology evidence="1">Single-pass type I membrane protein</topology>
    </subcellularLocation>
</comment>
<dbReference type="Pfam" id="PF13927">
    <property type="entry name" value="Ig_3"/>
    <property type="match status" value="1"/>
</dbReference>
<keyword evidence="5" id="KW-0393">Immunoglobulin domain</keyword>
<accession>A0A6J8BHW0</accession>
<evidence type="ECO:0000256" key="4">
    <source>
        <dbReference type="ARBA" id="ARBA00023180"/>
    </source>
</evidence>
<dbReference type="InterPro" id="IPR007110">
    <property type="entry name" value="Ig-like_dom"/>
</dbReference>
<dbReference type="InterPro" id="IPR013783">
    <property type="entry name" value="Ig-like_fold"/>
</dbReference>
<dbReference type="SMART" id="SM00409">
    <property type="entry name" value="IG"/>
    <property type="match status" value="4"/>
</dbReference>
<keyword evidence="8" id="KW-1185">Reference proteome</keyword>
<dbReference type="AlphaFoldDB" id="A0A6J8BHW0"/>
<dbReference type="GO" id="GO:0005911">
    <property type="term" value="C:cell-cell junction"/>
    <property type="evidence" value="ECO:0007669"/>
    <property type="project" value="TreeGrafter"/>
</dbReference>
<evidence type="ECO:0000256" key="2">
    <source>
        <dbReference type="ARBA" id="ARBA00023136"/>
    </source>
</evidence>
<dbReference type="PROSITE" id="PS50835">
    <property type="entry name" value="IG_LIKE"/>
    <property type="match status" value="3"/>
</dbReference>
<sequence length="753" mass="85787">MIFGRIASCVEEHHDGTSVLTDNNDIQIGIETESPDQSSVFSQSDLRELTGENYKNPYQPINLENIEMQPYSFIDSQNYQNTEIFPSYMWDRRTFIVVFLKVLQVIGNIILDVIGNIQEVLVRTGDTIILNCTCISQINGNWVGPNRSSSKTISFNEEKLIPYTEGFRVNKKLNISNINVVGSYENRTCNLVITKFSTDDEGKYKCQYVENNITNSRVYKVLLQRPPTNLTIANATQNDTLQVVDGNMLQLVCSVKSGKPNEILQWITDRKVVQERGHNGTITYRLNASSSDHMKIFICSAMNEALDHPITKQVRLDVLGKPKVTVSIIPDGRFLQEYQDAELCCKTKGNPAATHITWIKDTTNIKRLNDTRHCISFTPLRRKHNGNYTCTAINSIGFSSATKHIRVLYPPDVSINTQESEKTITLKCHASGNPGSYKFAKWEHQSELGKHIRYIGNPRNGTLVLEKHNYQNSGIYKCSVKNGIPDMNGELYQKELVMVDYKGPPVFVSNNSKTWFAQYHEDGKIIVKVLSSSNITRGQIRKIEIGHTEEQSFESIRSFIMTTCRESLVFYNVNVLVECIELTFELNMSGNIDLRNYTVEVCNTFNCSRFEVTVVLARESVDNLLYLSTEFRPSHSARNQTEVMEMNIQMTGFNQTISTLSSHYQEERPVEQNVRDSNRIIPTQHAESILNYAEIEFEARPTASTSIIHGHEDRTIYSEIDLLRLANVIPSISDSDEDDFMYVDGIENYKKKD</sequence>
<dbReference type="PANTHER" id="PTHR11640">
    <property type="entry name" value="NEPHRIN"/>
    <property type="match status" value="1"/>
</dbReference>
<feature type="domain" description="Ig-like" evidence="6">
    <location>
        <begin position="322"/>
        <end position="406"/>
    </location>
</feature>
<dbReference type="InterPro" id="IPR003598">
    <property type="entry name" value="Ig_sub2"/>
</dbReference>
<dbReference type="SMART" id="SM00408">
    <property type="entry name" value="IGc2"/>
    <property type="match status" value="2"/>
</dbReference>
<proteinExistence type="predicted"/>
<dbReference type="GO" id="GO:0005886">
    <property type="term" value="C:plasma membrane"/>
    <property type="evidence" value="ECO:0007669"/>
    <property type="project" value="TreeGrafter"/>
</dbReference>
<reference evidence="7 8" key="1">
    <citation type="submission" date="2020-06" db="EMBL/GenBank/DDBJ databases">
        <authorList>
            <person name="Li R."/>
            <person name="Bekaert M."/>
        </authorList>
    </citation>
    <scope>NUCLEOTIDE SEQUENCE [LARGE SCALE GENOMIC DNA]</scope>
    <source>
        <strain evidence="8">wild</strain>
    </source>
</reference>
<evidence type="ECO:0000313" key="8">
    <source>
        <dbReference type="Proteomes" id="UP000507470"/>
    </source>
</evidence>
<keyword evidence="3" id="KW-1015">Disulfide bond</keyword>
<evidence type="ECO:0000313" key="7">
    <source>
        <dbReference type="EMBL" id="CAC5383226.1"/>
    </source>
</evidence>
<gene>
    <name evidence="7" type="ORF">MCOR_18991</name>
</gene>
<keyword evidence="4" id="KW-0325">Glycoprotein</keyword>
<dbReference type="Gene3D" id="2.60.40.10">
    <property type="entry name" value="Immunoglobulins"/>
    <property type="match status" value="4"/>
</dbReference>
<dbReference type="EMBL" id="CACVKT020003356">
    <property type="protein sequence ID" value="CAC5383226.1"/>
    <property type="molecule type" value="Genomic_DNA"/>
</dbReference>